<comment type="caution">
    <text evidence="2">The sequence shown here is derived from an EMBL/GenBank/DDBJ whole genome shotgun (WGS) entry which is preliminary data.</text>
</comment>
<dbReference type="RefSeq" id="WP_044594528.1">
    <property type="nucleotide sequence ID" value="NZ_QJJG01000012.1"/>
</dbReference>
<dbReference type="Proteomes" id="UP000247485">
    <property type="component" value="Unassembled WGS sequence"/>
</dbReference>
<dbReference type="EMBL" id="QJJG01000012">
    <property type="protein sequence ID" value="PXW43262.1"/>
    <property type="molecule type" value="Genomic_DNA"/>
</dbReference>
<accession>A0A318FMP0</accession>
<dbReference type="InterPro" id="IPR007374">
    <property type="entry name" value="ASCH_domain"/>
</dbReference>
<sequence>MKVLLSIKPEYVEKILDGTKKFEFRKGIFKNPDVKSVVIYSTMPVGMIVAEFDIADVIEDNPSTVWKKTCRYAGISKQFFDSYFHSKEKAFAIKIGELKIYDQPRHLSSLGENITAPQSYRYL</sequence>
<evidence type="ECO:0000313" key="2">
    <source>
        <dbReference type="EMBL" id="PXW43262.1"/>
    </source>
</evidence>
<reference evidence="2 3" key="1">
    <citation type="submission" date="2018-05" db="EMBL/GenBank/DDBJ databases">
        <title>Freshwater and sediment microbial communities from various areas in North America, analyzing microbe dynamics in response to fracking.</title>
        <authorList>
            <person name="Lamendella R."/>
        </authorList>
    </citation>
    <scope>NUCLEOTIDE SEQUENCE [LARGE SCALE GENOMIC DNA]</scope>
    <source>
        <strain evidence="2 3">67</strain>
    </source>
</reference>
<evidence type="ECO:0000259" key="1">
    <source>
        <dbReference type="SMART" id="SM01022"/>
    </source>
</evidence>
<feature type="domain" description="ASCH" evidence="1">
    <location>
        <begin position="5"/>
        <end position="99"/>
    </location>
</feature>
<name>A0A318FMP0_KLEOX</name>
<dbReference type="SMART" id="SM01022">
    <property type="entry name" value="ASCH"/>
    <property type="match status" value="1"/>
</dbReference>
<organism evidence="2 3">
    <name type="scientific">Klebsiella oxytoca</name>
    <dbReference type="NCBI Taxonomy" id="571"/>
    <lineage>
        <taxon>Bacteria</taxon>
        <taxon>Pseudomonadati</taxon>
        <taxon>Pseudomonadota</taxon>
        <taxon>Gammaproteobacteria</taxon>
        <taxon>Enterobacterales</taxon>
        <taxon>Enterobacteriaceae</taxon>
        <taxon>Klebsiella/Raoultella group</taxon>
        <taxon>Klebsiella</taxon>
    </lineage>
</organism>
<evidence type="ECO:0000313" key="3">
    <source>
        <dbReference type="Proteomes" id="UP000247485"/>
    </source>
</evidence>
<dbReference type="AlphaFoldDB" id="A0A318FMP0"/>
<dbReference type="SUPFAM" id="SSF88697">
    <property type="entry name" value="PUA domain-like"/>
    <property type="match status" value="1"/>
</dbReference>
<protein>
    <submittedName>
        <fullName evidence="2">Putative transcriptional regulator</fullName>
    </submittedName>
</protein>
<dbReference type="Gene3D" id="2.30.130.30">
    <property type="entry name" value="Hypothetical protein"/>
    <property type="match status" value="1"/>
</dbReference>
<proteinExistence type="predicted"/>
<gene>
    <name evidence="2" type="ORF">DET57_112137</name>
</gene>
<dbReference type="InterPro" id="IPR015947">
    <property type="entry name" value="PUA-like_sf"/>
</dbReference>
<dbReference type="Pfam" id="PF04266">
    <property type="entry name" value="ASCH"/>
    <property type="match status" value="1"/>
</dbReference>